<sequence>MIEFEHQWGGQDTWYTKSKRWANKQKFPISHLALGFIEWLYKHWVDGKVEMEMASIDKQVKYIGEIWDKEDELNRQPTVEEGPSSVPDLPTLRIRNPVVERGTEESGTSVAPPSNTIQIPDPWDYSGDWNDAQIGFYHEFRNTSRNVED</sequence>
<dbReference type="KEGG" id="vg:29124136"/>
<evidence type="ECO:0000313" key="3">
    <source>
        <dbReference type="Proteomes" id="UP000201797"/>
    </source>
</evidence>
<feature type="region of interest" description="Disordered" evidence="1">
    <location>
        <begin position="73"/>
        <end position="123"/>
    </location>
</feature>
<evidence type="ECO:0000313" key="2">
    <source>
        <dbReference type="EMBL" id="AMO42914.1"/>
    </source>
</evidence>
<evidence type="ECO:0000256" key="1">
    <source>
        <dbReference type="SAM" id="MobiDB-lite"/>
    </source>
</evidence>
<gene>
    <name evidence="2" type="ORF">R290704_132</name>
</gene>
<dbReference type="RefSeq" id="YP_009302213.1">
    <property type="nucleotide sequence ID" value="NC_031242.1"/>
</dbReference>
<feature type="compositionally biased region" description="Polar residues" evidence="1">
    <location>
        <begin position="105"/>
        <end position="118"/>
    </location>
</feature>
<dbReference type="EMBL" id="KU594605">
    <property type="protein sequence ID" value="AMO42914.1"/>
    <property type="molecule type" value="Genomic_DNA"/>
</dbReference>
<keyword evidence="3" id="KW-1185">Reference proteome</keyword>
<dbReference type="GeneID" id="29124136"/>
<dbReference type="OrthoDB" id="19252at10239"/>
<reference evidence="2 3" key="1">
    <citation type="submission" date="2016-01" db="EMBL/GenBank/DDBJ databases">
        <title>The genomic content and context of auxiliary metabolic genes in marine cyanophages.</title>
        <authorList>
            <person name="Marston M.F."/>
            <person name="Martiny J.B.H."/>
            <person name="Crummett L.T."/>
        </authorList>
    </citation>
    <scope>NUCLEOTIDE SEQUENCE [LARGE SCALE GENOMIC DNA]</scope>
    <source>
        <strain evidence="2">RW_29_0704</strain>
    </source>
</reference>
<dbReference type="Proteomes" id="UP000201797">
    <property type="component" value="Segment"/>
</dbReference>
<protein>
    <submittedName>
        <fullName evidence="2">Uncharacterized protein</fullName>
    </submittedName>
</protein>
<proteinExistence type="predicted"/>
<organism evidence="2 3">
    <name type="scientific">Cyanophage S-RIM50</name>
    <dbReference type="NCBI Taxonomy" id="687803"/>
    <lineage>
        <taxon>Viruses</taxon>
        <taxon>Duplodnaviria</taxon>
        <taxon>Heunggongvirae</taxon>
        <taxon>Uroviricota</taxon>
        <taxon>Caudoviricetes</taxon>
        <taxon>Pantevenvirales</taxon>
        <taxon>Kyanoviridae</taxon>
        <taxon>Neptunevirus</taxon>
        <taxon>Neptunevirus srim50</taxon>
    </lineage>
</organism>
<accession>A0A127KLF2</accession>
<name>A0A127KLF2_9CAUD</name>